<protein>
    <submittedName>
        <fullName evidence="2">Uncharacterized protein</fullName>
    </submittedName>
</protein>
<gene>
    <name evidence="2" type="ORF">PGTUg99_022996</name>
</gene>
<sequence length="375" mass="40855">MSFSSLKKSSRDDITQPTHHFKPYPSSAISSYSQNSLPHRRLTSWLPVSSSSQHKNTTVPIPGWFDFFFQVLTKEVVARRPYPARAPLQALSVVGSSSPVFCHLIISESDSPPPRPSIKKVVVRRPSSAHAPSQALSVVESSATRLATSPTSVCSIAATTAISSFPRLPPDSSPDILANLSRRATTLLSPRTTSSLYPARAPLQALSVVGSSSPVFRHLITSQSDSPSPRPSIKKVVVRRPSSAHAPSQALSVVESSATRLANSPTSVCSIAATTAISSFIFARLIRVLLFPAQRPYCPHPRLVQYSFFFKSSLKKSSPDDITQPTHHFKPYPSSAISSYSQNSLPHRRLISWPTFLAKEVVARRPYPARAPLQA</sequence>
<feature type="region of interest" description="Disordered" evidence="1">
    <location>
        <begin position="1"/>
        <end position="29"/>
    </location>
</feature>
<accession>A0A5B0MRF5</accession>
<dbReference type="AlphaFoldDB" id="A0A5B0MRF5"/>
<dbReference type="EMBL" id="VDEP01000444">
    <property type="protein sequence ID" value="KAA1079122.1"/>
    <property type="molecule type" value="Genomic_DNA"/>
</dbReference>
<organism evidence="2 3">
    <name type="scientific">Puccinia graminis f. sp. tritici</name>
    <dbReference type="NCBI Taxonomy" id="56615"/>
    <lineage>
        <taxon>Eukaryota</taxon>
        <taxon>Fungi</taxon>
        <taxon>Dikarya</taxon>
        <taxon>Basidiomycota</taxon>
        <taxon>Pucciniomycotina</taxon>
        <taxon>Pucciniomycetes</taxon>
        <taxon>Pucciniales</taxon>
        <taxon>Pucciniaceae</taxon>
        <taxon>Puccinia</taxon>
    </lineage>
</organism>
<evidence type="ECO:0000313" key="2">
    <source>
        <dbReference type="EMBL" id="KAA1079122.1"/>
    </source>
</evidence>
<reference evidence="2 3" key="1">
    <citation type="submission" date="2019-05" db="EMBL/GenBank/DDBJ databases">
        <title>Emergence of the Ug99 lineage of the wheat stem rust pathogen through somatic hybridization.</title>
        <authorList>
            <person name="Li F."/>
            <person name="Upadhyaya N.M."/>
            <person name="Sperschneider J."/>
            <person name="Matny O."/>
            <person name="Nguyen-Phuc H."/>
            <person name="Mago R."/>
            <person name="Raley C."/>
            <person name="Miller M.E."/>
            <person name="Silverstein K.A.T."/>
            <person name="Henningsen E."/>
            <person name="Hirsch C.D."/>
            <person name="Visser B."/>
            <person name="Pretorius Z.A."/>
            <person name="Steffenson B.J."/>
            <person name="Schwessinger B."/>
            <person name="Dodds P.N."/>
            <person name="Figueroa M."/>
        </authorList>
    </citation>
    <scope>NUCLEOTIDE SEQUENCE [LARGE SCALE GENOMIC DNA]</scope>
    <source>
        <strain evidence="2 3">Ug99</strain>
    </source>
</reference>
<proteinExistence type="predicted"/>
<name>A0A5B0MRF5_PUCGR</name>
<evidence type="ECO:0000313" key="3">
    <source>
        <dbReference type="Proteomes" id="UP000325313"/>
    </source>
</evidence>
<comment type="caution">
    <text evidence="2">The sequence shown here is derived from an EMBL/GenBank/DDBJ whole genome shotgun (WGS) entry which is preliminary data.</text>
</comment>
<dbReference type="Proteomes" id="UP000325313">
    <property type="component" value="Unassembled WGS sequence"/>
</dbReference>
<evidence type="ECO:0000256" key="1">
    <source>
        <dbReference type="SAM" id="MobiDB-lite"/>
    </source>
</evidence>